<dbReference type="Proteomes" id="UP000435112">
    <property type="component" value="Unassembled WGS sequence"/>
</dbReference>
<gene>
    <name evidence="1" type="ORF">PR002_g9512</name>
    <name evidence="2" type="ORF">PR003_g9651</name>
</gene>
<comment type="caution">
    <text evidence="1">The sequence shown here is derived from an EMBL/GenBank/DDBJ whole genome shotgun (WGS) entry which is preliminary data.</text>
</comment>
<sequence>MGHRVRRAAPVTIMAAATIPMPATEGAFVTKATPLKADARFVTTAGTLIP</sequence>
<accession>A0A6A3MH31</accession>
<dbReference type="EMBL" id="QXFU01000511">
    <property type="protein sequence ID" value="KAE9031789.1"/>
    <property type="molecule type" value="Genomic_DNA"/>
</dbReference>
<proteinExistence type="predicted"/>
<dbReference type="EMBL" id="QXFT01000506">
    <property type="protein sequence ID" value="KAE9342094.1"/>
    <property type="molecule type" value="Genomic_DNA"/>
</dbReference>
<evidence type="ECO:0000313" key="3">
    <source>
        <dbReference type="Proteomes" id="UP000434957"/>
    </source>
</evidence>
<dbReference type="AlphaFoldDB" id="A0A6A3MH31"/>
<name>A0A6A3MH31_9STRA</name>
<keyword evidence="3" id="KW-1185">Reference proteome</keyword>
<reference evidence="1 4" key="1">
    <citation type="submission" date="2018-09" db="EMBL/GenBank/DDBJ databases">
        <title>Genomic investigation of the strawberry pathogen Phytophthora fragariae indicates pathogenicity is determined by transcriptional variation in three key races.</title>
        <authorList>
            <person name="Adams T.M."/>
            <person name="Armitage A.D."/>
            <person name="Sobczyk M.K."/>
            <person name="Bates H.J."/>
            <person name="Dunwell J.M."/>
            <person name="Nellist C.F."/>
            <person name="Harrison R.J."/>
        </authorList>
    </citation>
    <scope>NUCLEOTIDE SEQUENCE [LARGE SCALE GENOMIC DNA]</scope>
    <source>
        <strain evidence="1 4">SCRP324</strain>
        <strain evidence="2 3">SCRP333</strain>
    </source>
</reference>
<evidence type="ECO:0000313" key="2">
    <source>
        <dbReference type="EMBL" id="KAE9342094.1"/>
    </source>
</evidence>
<evidence type="ECO:0000313" key="4">
    <source>
        <dbReference type="Proteomes" id="UP000435112"/>
    </source>
</evidence>
<evidence type="ECO:0000313" key="1">
    <source>
        <dbReference type="EMBL" id="KAE9031789.1"/>
    </source>
</evidence>
<protein>
    <submittedName>
        <fullName evidence="1">Uncharacterized protein</fullName>
    </submittedName>
</protein>
<dbReference type="Proteomes" id="UP000434957">
    <property type="component" value="Unassembled WGS sequence"/>
</dbReference>
<organism evidence="1 4">
    <name type="scientific">Phytophthora rubi</name>
    <dbReference type="NCBI Taxonomy" id="129364"/>
    <lineage>
        <taxon>Eukaryota</taxon>
        <taxon>Sar</taxon>
        <taxon>Stramenopiles</taxon>
        <taxon>Oomycota</taxon>
        <taxon>Peronosporomycetes</taxon>
        <taxon>Peronosporales</taxon>
        <taxon>Peronosporaceae</taxon>
        <taxon>Phytophthora</taxon>
    </lineage>
</organism>